<feature type="region of interest" description="Disordered" evidence="4">
    <location>
        <begin position="86"/>
        <end position="165"/>
    </location>
</feature>
<dbReference type="InterPro" id="IPR000917">
    <property type="entry name" value="Sulfatase_N"/>
</dbReference>
<accession>A0A2W2H646</accession>
<keyword evidence="7" id="KW-1185">Reference proteome</keyword>
<dbReference type="PANTHER" id="PTHR10342:SF274">
    <property type="entry name" value="ARYLSULFATASE B"/>
    <property type="match status" value="1"/>
</dbReference>
<organism evidence="6 7">
    <name type="scientific">Spongiactinospora gelatinilytica</name>
    <dbReference type="NCBI Taxonomy" id="2666298"/>
    <lineage>
        <taxon>Bacteria</taxon>
        <taxon>Bacillati</taxon>
        <taxon>Actinomycetota</taxon>
        <taxon>Actinomycetes</taxon>
        <taxon>Streptosporangiales</taxon>
        <taxon>Streptosporangiaceae</taxon>
        <taxon>Spongiactinospora</taxon>
    </lineage>
</organism>
<dbReference type="SUPFAM" id="SSF53649">
    <property type="entry name" value="Alkaline phosphatase-like"/>
    <property type="match status" value="1"/>
</dbReference>
<reference evidence="6 7" key="1">
    <citation type="submission" date="2018-01" db="EMBL/GenBank/DDBJ databases">
        <title>Draft genome sequence of Sphaerisporangium sp. 7K107.</title>
        <authorList>
            <person name="Sahin N."/>
            <person name="Saygin H."/>
            <person name="Ay H."/>
        </authorList>
    </citation>
    <scope>NUCLEOTIDE SEQUENCE [LARGE SCALE GENOMIC DNA]</scope>
    <source>
        <strain evidence="6 7">7K107</strain>
    </source>
</reference>
<dbReference type="InterPro" id="IPR017850">
    <property type="entry name" value="Alkaline_phosphatase_core_sf"/>
</dbReference>
<feature type="region of interest" description="Disordered" evidence="4">
    <location>
        <begin position="1"/>
        <end position="20"/>
    </location>
</feature>
<comment type="caution">
    <text evidence="6">The sequence shown here is derived from an EMBL/GenBank/DDBJ whole genome shotgun (WGS) entry which is preliminary data.</text>
</comment>
<evidence type="ECO:0000256" key="3">
    <source>
        <dbReference type="ARBA" id="ARBA00023180"/>
    </source>
</evidence>
<gene>
    <name evidence="6" type="ORF">C1I98_15415</name>
</gene>
<keyword evidence="1" id="KW-0479">Metal-binding</keyword>
<evidence type="ECO:0000256" key="1">
    <source>
        <dbReference type="ARBA" id="ARBA00022723"/>
    </source>
</evidence>
<dbReference type="Pfam" id="PF00884">
    <property type="entry name" value="Sulfatase"/>
    <property type="match status" value="1"/>
</dbReference>
<feature type="domain" description="Sulfatase N-terminal" evidence="5">
    <location>
        <begin position="31"/>
        <end position="97"/>
    </location>
</feature>
<dbReference type="AlphaFoldDB" id="A0A2W2H646"/>
<dbReference type="Proteomes" id="UP000248544">
    <property type="component" value="Unassembled WGS sequence"/>
</dbReference>
<keyword evidence="3" id="KW-0325">Glycoprotein</keyword>
<dbReference type="PANTHER" id="PTHR10342">
    <property type="entry name" value="ARYLSULFATASE"/>
    <property type="match status" value="1"/>
</dbReference>
<proteinExistence type="predicted"/>
<evidence type="ECO:0000313" key="6">
    <source>
        <dbReference type="EMBL" id="PZG45510.1"/>
    </source>
</evidence>
<sequence>MTAGGSAGTAWEAPGDRETSAEITARVKAGDQGALNHRDGGSLSTYRKMVQSLDSAVGSVLATLRSSGAERNTIVLFSSDNGGGRWSYQWPLSGGKGGRTEGRRTRAGRPRRTRPRPTGRPTHRLGGHRQDPPPLPHLTPATAVRGPVGSTVGGGCDPAFGRGRQ</sequence>
<feature type="compositionally biased region" description="Basic residues" evidence="4">
    <location>
        <begin position="105"/>
        <end position="127"/>
    </location>
</feature>
<protein>
    <recommendedName>
        <fullName evidence="5">Sulfatase N-terminal domain-containing protein</fullName>
    </recommendedName>
</protein>
<dbReference type="GO" id="GO:0008484">
    <property type="term" value="F:sulfuric ester hydrolase activity"/>
    <property type="evidence" value="ECO:0007669"/>
    <property type="project" value="InterPro"/>
</dbReference>
<evidence type="ECO:0000256" key="2">
    <source>
        <dbReference type="ARBA" id="ARBA00022837"/>
    </source>
</evidence>
<evidence type="ECO:0000313" key="7">
    <source>
        <dbReference type="Proteomes" id="UP000248544"/>
    </source>
</evidence>
<dbReference type="GO" id="GO:0046872">
    <property type="term" value="F:metal ion binding"/>
    <property type="evidence" value="ECO:0007669"/>
    <property type="project" value="UniProtKB-KW"/>
</dbReference>
<dbReference type="InterPro" id="IPR047115">
    <property type="entry name" value="ARSB"/>
</dbReference>
<evidence type="ECO:0000256" key="4">
    <source>
        <dbReference type="SAM" id="MobiDB-lite"/>
    </source>
</evidence>
<dbReference type="EMBL" id="POUA01000105">
    <property type="protein sequence ID" value="PZG45510.1"/>
    <property type="molecule type" value="Genomic_DNA"/>
</dbReference>
<name>A0A2W2H646_9ACTN</name>
<dbReference type="Gene3D" id="3.40.720.10">
    <property type="entry name" value="Alkaline Phosphatase, subunit A"/>
    <property type="match status" value="1"/>
</dbReference>
<evidence type="ECO:0000259" key="5">
    <source>
        <dbReference type="Pfam" id="PF00884"/>
    </source>
</evidence>
<keyword evidence="2" id="KW-0106">Calcium</keyword>